<dbReference type="Proteomes" id="UP000561326">
    <property type="component" value="Unassembled WGS sequence"/>
</dbReference>
<dbReference type="SUPFAM" id="SSF47413">
    <property type="entry name" value="lambda repressor-like DNA-binding domains"/>
    <property type="match status" value="1"/>
</dbReference>
<gene>
    <name evidence="1" type="ORF">HF838_18755</name>
</gene>
<organism evidence="1 2">
    <name type="scientific">Aneurinibacillus aneurinilyticus</name>
    <name type="common">Bacillus aneurinolyticus</name>
    <dbReference type="NCBI Taxonomy" id="1391"/>
    <lineage>
        <taxon>Bacteria</taxon>
        <taxon>Bacillati</taxon>
        <taxon>Bacillota</taxon>
        <taxon>Bacilli</taxon>
        <taxon>Bacillales</taxon>
        <taxon>Paenibacillaceae</taxon>
        <taxon>Aneurinibacillus group</taxon>
        <taxon>Aneurinibacillus</taxon>
    </lineage>
</organism>
<sequence>MSIADKIGQYLEEKDISAGVLAEQLGYEKSTIIKIKNGKRRWQEENDPALAAVDWRFAVAIAAERSGGYISNLLDLDPDIDIHPSAMKELVLKEIRDLERVLEATVVSRKSSLNRQIEGERLWMEVKDVLDKAALKLGVIEEMYGLNRAKLLDEYEKEVREGKR</sequence>
<proteinExistence type="predicted"/>
<evidence type="ECO:0000313" key="2">
    <source>
        <dbReference type="Proteomes" id="UP000561326"/>
    </source>
</evidence>
<evidence type="ECO:0000313" key="1">
    <source>
        <dbReference type="EMBL" id="NMF00272.1"/>
    </source>
</evidence>
<accession>A0A848CZC9</accession>
<protein>
    <submittedName>
        <fullName evidence="1">Uncharacterized protein</fullName>
    </submittedName>
</protein>
<dbReference type="AlphaFoldDB" id="A0A848CZC9"/>
<dbReference type="InterPro" id="IPR010982">
    <property type="entry name" value="Lambda_DNA-bd_dom_sf"/>
</dbReference>
<dbReference type="EMBL" id="JABAGO010000042">
    <property type="protein sequence ID" value="NMF00272.1"/>
    <property type="molecule type" value="Genomic_DNA"/>
</dbReference>
<name>A0A848CZC9_ANEAE</name>
<comment type="caution">
    <text evidence="1">The sequence shown here is derived from an EMBL/GenBank/DDBJ whole genome shotgun (WGS) entry which is preliminary data.</text>
</comment>
<dbReference type="GO" id="GO:0003677">
    <property type="term" value="F:DNA binding"/>
    <property type="evidence" value="ECO:0007669"/>
    <property type="project" value="InterPro"/>
</dbReference>
<dbReference type="RefSeq" id="WP_168976067.1">
    <property type="nucleotide sequence ID" value="NZ_JABAGO010000042.1"/>
</dbReference>
<reference evidence="1 2" key="1">
    <citation type="submission" date="2020-04" db="EMBL/GenBank/DDBJ databases">
        <authorList>
            <person name="Hitch T.C.A."/>
            <person name="Wylensek D."/>
            <person name="Clavel T."/>
        </authorList>
    </citation>
    <scope>NUCLEOTIDE SEQUENCE [LARGE SCALE GENOMIC DNA]</scope>
    <source>
        <strain evidence="1 2">WB01_D5_05</strain>
    </source>
</reference>